<keyword evidence="1" id="KW-0732">Signal</keyword>
<sequence>MLKFFNVCFLLASLLLTYILYAAEFECTADNVSTLFTESGEPYITTLEGNIKIVSADAIIECNKAVINHISGDIEIETGLTLSQGNLKITSTHSTYNMQTDFGTFTNNKFSYIPFYGRSELVKKEKDGINAKGCILTTCDRENPHYHLFCDSVQISPDKISIKGLKIYFGNKPIFYFPGYSYNLRTKKPPFQISSGHKTEIGNGLSLIFNNTSKDSKFDISEKITIGTDGLGAGIKIADGTASETQPSKGSFSSYAFKKYSGSNDDLYYGFLGEFHNEFSNKQNIIVDWRWMKSEWFFRKHLYDSFIEKSRNPNYLSYTKIIGEGAFSVNIIDDAQEDFLSAKKIPEIEFSLPYINMGKWLGSFQFIPTRFVDDKGNEYSRVMSDIEFDRPISAGFSKITPFVRFRNAYYVQDQDEMNNFISSAGFNLKLLALSQEKNNSVYFSPTFSIFSNFVSEKNIPFSSDLYDFNPDGTFTSINLSWDFWKNNIHKGNITSMIFYDIEETEFEDSIFMLDFAQNKQWSFHCQERFNPSNGGIKEMNNTVIFKKGNTQVGVGNKYLSGYFEGITGSFNKIYGNWEFDASLDYDRKKSKFTSQHYTIQKQVHCLIVGIRFSKNSSTSVGFFVMPAFLARR</sequence>
<accession>A0A1V6CCN7</accession>
<organism evidence="2">
    <name type="scientific">candidate division TA06 bacterium ADurb.Bin131</name>
    <dbReference type="NCBI Taxonomy" id="1852827"/>
    <lineage>
        <taxon>Bacteria</taxon>
        <taxon>Bacteria division TA06</taxon>
    </lineage>
</organism>
<name>A0A1V6CCN7_UNCT6</name>
<protein>
    <submittedName>
        <fullName evidence="2">LPS-assembly protein LptD</fullName>
    </submittedName>
</protein>
<feature type="chain" id="PRO_5012144391" evidence="1">
    <location>
        <begin position="23"/>
        <end position="632"/>
    </location>
</feature>
<dbReference type="Proteomes" id="UP000485562">
    <property type="component" value="Unassembled WGS sequence"/>
</dbReference>
<evidence type="ECO:0000313" key="2">
    <source>
        <dbReference type="EMBL" id="OQB74682.1"/>
    </source>
</evidence>
<dbReference type="GO" id="GO:0009279">
    <property type="term" value="C:cell outer membrane"/>
    <property type="evidence" value="ECO:0007669"/>
    <property type="project" value="TreeGrafter"/>
</dbReference>
<dbReference type="AlphaFoldDB" id="A0A1V6CCN7"/>
<dbReference type="PANTHER" id="PTHR30189:SF1">
    <property type="entry name" value="LPS-ASSEMBLY PROTEIN LPTD"/>
    <property type="match status" value="1"/>
</dbReference>
<dbReference type="EMBL" id="MWDQ01000033">
    <property type="protein sequence ID" value="OQB74682.1"/>
    <property type="molecule type" value="Genomic_DNA"/>
</dbReference>
<proteinExistence type="predicted"/>
<dbReference type="InterPro" id="IPR050218">
    <property type="entry name" value="LptD"/>
</dbReference>
<reference evidence="2" key="1">
    <citation type="submission" date="2017-02" db="EMBL/GenBank/DDBJ databases">
        <title>Delving into the versatile metabolic prowess of the omnipresent phylum Bacteroidetes.</title>
        <authorList>
            <person name="Nobu M.K."/>
            <person name="Mei R."/>
            <person name="Narihiro T."/>
            <person name="Kuroda K."/>
            <person name="Liu W.-T."/>
        </authorList>
    </citation>
    <scope>NUCLEOTIDE SEQUENCE</scope>
    <source>
        <strain evidence="2">ADurb.Bin131</strain>
    </source>
</reference>
<evidence type="ECO:0000256" key="1">
    <source>
        <dbReference type="SAM" id="SignalP"/>
    </source>
</evidence>
<dbReference type="PANTHER" id="PTHR30189">
    <property type="entry name" value="LPS-ASSEMBLY PROTEIN"/>
    <property type="match status" value="1"/>
</dbReference>
<feature type="signal peptide" evidence="1">
    <location>
        <begin position="1"/>
        <end position="22"/>
    </location>
</feature>
<gene>
    <name evidence="2" type="primary">lptD</name>
    <name evidence="2" type="ORF">BWX89_00395</name>
</gene>
<comment type="caution">
    <text evidence="2">The sequence shown here is derived from an EMBL/GenBank/DDBJ whole genome shotgun (WGS) entry which is preliminary data.</text>
</comment>
<dbReference type="GO" id="GO:1990351">
    <property type="term" value="C:transporter complex"/>
    <property type="evidence" value="ECO:0007669"/>
    <property type="project" value="TreeGrafter"/>
</dbReference>